<sequence>MRRRAVLAAVVLTVLAVLLDVSGAVDLAPVRHVAAAALGPLERAVGPGADPAAERAARSAADAVLAPAVGDPEVAALLGSPGIDGARVVLARVVGVGPPGPSGPGRVTLGVGYRDGVEAGGTVLAADGLVGRVVDVARWTSDVELLGAPEVTVAVRVGERGVLGHAGAAAAPGASTPGPGELSLALVEQGTTHAGDAVVTLGSPGGRPFVPGVLVGTVTAVDDVAGRLAPTATVRPAVDPSTLDVVAVVVGGARTTPRPVVTGGPG</sequence>
<evidence type="ECO:0000256" key="1">
    <source>
        <dbReference type="ARBA" id="ARBA00009369"/>
    </source>
</evidence>
<dbReference type="InterPro" id="IPR055342">
    <property type="entry name" value="MreC_beta-barrel_core"/>
</dbReference>
<organism evidence="6 7">
    <name type="scientific">Phycicoccus avicenniae</name>
    <dbReference type="NCBI Taxonomy" id="2828860"/>
    <lineage>
        <taxon>Bacteria</taxon>
        <taxon>Bacillati</taxon>
        <taxon>Actinomycetota</taxon>
        <taxon>Actinomycetes</taxon>
        <taxon>Micrococcales</taxon>
        <taxon>Intrasporangiaceae</taxon>
        <taxon>Phycicoccus</taxon>
    </lineage>
</organism>
<dbReference type="Gene3D" id="2.40.10.350">
    <property type="entry name" value="Rod shape-determining protein MreC, domain 2"/>
    <property type="match status" value="1"/>
</dbReference>
<dbReference type="GO" id="GO:0008360">
    <property type="term" value="P:regulation of cell shape"/>
    <property type="evidence" value="ECO:0007669"/>
    <property type="project" value="UniProtKB-KW"/>
</dbReference>
<protein>
    <recommendedName>
        <fullName evidence="2">Cell shape-determining protein MreC</fullName>
    </recommendedName>
    <alternativeName>
        <fullName evidence="4">Cell shape protein MreC</fullName>
    </alternativeName>
</protein>
<feature type="domain" description="Rod shape-determining protein MreC beta-barrel core" evidence="5">
    <location>
        <begin position="106"/>
        <end position="249"/>
    </location>
</feature>
<keyword evidence="7" id="KW-1185">Reference proteome</keyword>
<dbReference type="GO" id="GO:0005886">
    <property type="term" value="C:plasma membrane"/>
    <property type="evidence" value="ECO:0007669"/>
    <property type="project" value="TreeGrafter"/>
</dbReference>
<dbReference type="AlphaFoldDB" id="A0A941D9C4"/>
<evidence type="ECO:0000256" key="4">
    <source>
        <dbReference type="ARBA" id="ARBA00032089"/>
    </source>
</evidence>
<evidence type="ECO:0000259" key="5">
    <source>
        <dbReference type="Pfam" id="PF04085"/>
    </source>
</evidence>
<dbReference type="Pfam" id="PF04085">
    <property type="entry name" value="MreC"/>
    <property type="match status" value="1"/>
</dbReference>
<dbReference type="InterPro" id="IPR042175">
    <property type="entry name" value="Cell/Rod_MreC_2"/>
</dbReference>
<dbReference type="Proteomes" id="UP000677016">
    <property type="component" value="Unassembled WGS sequence"/>
</dbReference>
<dbReference type="PANTHER" id="PTHR34138:SF1">
    <property type="entry name" value="CELL SHAPE-DETERMINING PROTEIN MREC"/>
    <property type="match status" value="1"/>
</dbReference>
<evidence type="ECO:0000256" key="2">
    <source>
        <dbReference type="ARBA" id="ARBA00013855"/>
    </source>
</evidence>
<proteinExistence type="inferred from homology"/>
<accession>A0A941D9C4</accession>
<dbReference type="InterPro" id="IPR042177">
    <property type="entry name" value="Cell/Rod_1"/>
</dbReference>
<evidence type="ECO:0000256" key="3">
    <source>
        <dbReference type="ARBA" id="ARBA00022960"/>
    </source>
</evidence>
<comment type="similarity">
    <text evidence="1">Belongs to the MreC family.</text>
</comment>
<comment type="caution">
    <text evidence="6">The sequence shown here is derived from an EMBL/GenBank/DDBJ whole genome shotgun (WGS) entry which is preliminary data.</text>
</comment>
<dbReference type="InterPro" id="IPR007221">
    <property type="entry name" value="MreC"/>
</dbReference>
<evidence type="ECO:0000313" key="7">
    <source>
        <dbReference type="Proteomes" id="UP000677016"/>
    </source>
</evidence>
<keyword evidence="3" id="KW-0133">Cell shape</keyword>
<dbReference type="Gene3D" id="2.40.10.340">
    <property type="entry name" value="Rod shape-determining protein MreC, domain 1"/>
    <property type="match status" value="1"/>
</dbReference>
<evidence type="ECO:0000313" key="6">
    <source>
        <dbReference type="EMBL" id="MBR7744504.1"/>
    </source>
</evidence>
<gene>
    <name evidence="6" type="ORF">KC207_14505</name>
</gene>
<reference evidence="6" key="1">
    <citation type="submission" date="2021-04" db="EMBL/GenBank/DDBJ databases">
        <title>Phycicoccus avicenniae sp. nov., a novel endophytic actinomycetes isolated from branch of Avicennia mariana.</title>
        <authorList>
            <person name="Tuo L."/>
        </authorList>
    </citation>
    <scope>NUCLEOTIDE SEQUENCE</scope>
    <source>
        <strain evidence="6">BSK3Z-2</strain>
    </source>
</reference>
<dbReference type="PANTHER" id="PTHR34138">
    <property type="entry name" value="CELL SHAPE-DETERMINING PROTEIN MREC"/>
    <property type="match status" value="1"/>
</dbReference>
<name>A0A941D9C4_9MICO</name>
<dbReference type="EMBL" id="JAGSNF010000021">
    <property type="protein sequence ID" value="MBR7744504.1"/>
    <property type="molecule type" value="Genomic_DNA"/>
</dbReference>
<dbReference type="RefSeq" id="WP_211604033.1">
    <property type="nucleotide sequence ID" value="NZ_JAGSNF010000021.1"/>
</dbReference>